<dbReference type="Proteomes" id="UP000007266">
    <property type="component" value="Unassembled WGS sequence"/>
</dbReference>
<feature type="domain" description="XPG-I" evidence="17">
    <location>
        <begin position="138"/>
        <end position="211"/>
    </location>
</feature>
<evidence type="ECO:0000256" key="5">
    <source>
        <dbReference type="ARBA" id="ARBA00022723"/>
    </source>
</evidence>
<dbReference type="GO" id="GO:0003677">
    <property type="term" value="F:DNA binding"/>
    <property type="evidence" value="ECO:0007669"/>
    <property type="project" value="UniProtKB-UniRule"/>
</dbReference>
<evidence type="ECO:0000256" key="4">
    <source>
        <dbReference type="ARBA" id="ARBA00022722"/>
    </source>
</evidence>
<dbReference type="AlphaFoldDB" id="D7EK58"/>
<keyword evidence="6 15" id="KW-0227">DNA damage</keyword>
<comment type="function">
    <text evidence="15">5'-&gt;3' double-stranded DNA exonuclease which may also possess a cryptic 3'-&gt;5' double-stranded DNA exonuclease activity. Functions in DNA mismatch repair.</text>
</comment>
<feature type="compositionally biased region" description="Polar residues" evidence="16">
    <location>
        <begin position="481"/>
        <end position="501"/>
    </location>
</feature>
<dbReference type="EMBL" id="KQ971466">
    <property type="protein sequence ID" value="EFA13005.2"/>
    <property type="molecule type" value="Genomic_DNA"/>
</dbReference>
<evidence type="ECO:0000256" key="9">
    <source>
        <dbReference type="ARBA" id="ARBA00022839"/>
    </source>
</evidence>
<dbReference type="CDD" id="cd09857">
    <property type="entry name" value="PIN_EXO1"/>
    <property type="match status" value="1"/>
</dbReference>
<comment type="similarity">
    <text evidence="2 15">Belongs to the XPG/RAD2 endonuclease family. EXO1 subfamily.</text>
</comment>
<keyword evidence="14 15" id="KW-0539">Nucleus</keyword>
<evidence type="ECO:0000256" key="15">
    <source>
        <dbReference type="RuleBase" id="RU910737"/>
    </source>
</evidence>
<evidence type="ECO:0000259" key="18">
    <source>
        <dbReference type="SMART" id="SM00485"/>
    </source>
</evidence>
<dbReference type="InterPro" id="IPR006085">
    <property type="entry name" value="XPG_DNA_repair_N"/>
</dbReference>
<dbReference type="InterPro" id="IPR044752">
    <property type="entry name" value="PIN-like_EXO1"/>
</dbReference>
<dbReference type="SUPFAM" id="SSF88723">
    <property type="entry name" value="PIN domain-like"/>
    <property type="match status" value="1"/>
</dbReference>
<evidence type="ECO:0000256" key="11">
    <source>
        <dbReference type="ARBA" id="ARBA00022881"/>
    </source>
</evidence>
<evidence type="ECO:0000256" key="10">
    <source>
        <dbReference type="ARBA" id="ARBA00022842"/>
    </source>
</evidence>
<keyword evidence="7 15" id="KW-0228">DNA excision</keyword>
<keyword evidence="10 15" id="KW-0460">Magnesium</keyword>
<proteinExistence type="inferred from homology"/>
<feature type="compositionally biased region" description="Low complexity" evidence="16">
    <location>
        <begin position="466"/>
        <end position="480"/>
    </location>
</feature>
<keyword evidence="20" id="KW-1185">Reference proteome</keyword>
<evidence type="ECO:0000313" key="19">
    <source>
        <dbReference type="EMBL" id="EFA13005.2"/>
    </source>
</evidence>
<dbReference type="InterPro" id="IPR037315">
    <property type="entry name" value="EXO1_H3TH"/>
</dbReference>
<keyword evidence="11 15" id="KW-0267">Excision nuclease</keyword>
<evidence type="ECO:0000256" key="2">
    <source>
        <dbReference type="ARBA" id="ARBA00010563"/>
    </source>
</evidence>
<feature type="compositionally biased region" description="Basic and acidic residues" evidence="16">
    <location>
        <begin position="529"/>
        <end position="541"/>
    </location>
</feature>
<protein>
    <recommendedName>
        <fullName evidence="3 15">Exonuclease 1</fullName>
        <ecNumber evidence="15">3.1.-.-</ecNumber>
    </recommendedName>
</protein>
<comment type="subcellular location">
    <subcellularLocation>
        <location evidence="1 15">Nucleus</location>
    </subcellularLocation>
</comment>
<dbReference type="FunFam" id="1.10.150.20:FF:000011">
    <property type="entry name" value="exonuclease 1"/>
    <property type="match status" value="1"/>
</dbReference>
<dbReference type="eggNOG" id="KOG2518">
    <property type="taxonomic scope" value="Eukaryota"/>
</dbReference>
<dbReference type="InterPro" id="IPR036279">
    <property type="entry name" value="5-3_exonuclease_C_sf"/>
</dbReference>
<name>D7EK58_TRICA</name>
<dbReference type="Gene3D" id="3.40.50.1010">
    <property type="entry name" value="5'-nuclease"/>
    <property type="match status" value="1"/>
</dbReference>
<keyword evidence="12 15" id="KW-0238">DNA-binding</keyword>
<evidence type="ECO:0000313" key="20">
    <source>
        <dbReference type="Proteomes" id="UP000007266"/>
    </source>
</evidence>
<dbReference type="PRINTS" id="PR00853">
    <property type="entry name" value="XPGRADSUPER"/>
</dbReference>
<dbReference type="FunCoup" id="D7EK58">
    <property type="interactions" value="706"/>
</dbReference>
<dbReference type="GO" id="GO:0035312">
    <property type="term" value="F:5'-3' DNA exonuclease activity"/>
    <property type="evidence" value="ECO:0000318"/>
    <property type="project" value="GO_Central"/>
</dbReference>
<dbReference type="InterPro" id="IPR006086">
    <property type="entry name" value="XPG-I_dom"/>
</dbReference>
<dbReference type="SMART" id="SM00484">
    <property type="entry name" value="XPGI"/>
    <property type="match status" value="1"/>
</dbReference>
<dbReference type="GO" id="GO:0006298">
    <property type="term" value="P:mismatch repair"/>
    <property type="evidence" value="ECO:0000318"/>
    <property type="project" value="GO_Central"/>
</dbReference>
<gene>
    <name evidence="19" type="primary">AUGUSTUS-3.0.2_01970</name>
    <name evidence="19" type="ORF">TcasGA2_TC001970</name>
</gene>
<dbReference type="SMART" id="SM00279">
    <property type="entry name" value="HhH2"/>
    <property type="match status" value="1"/>
</dbReference>
<dbReference type="GO" id="GO:0046872">
    <property type="term" value="F:metal ion binding"/>
    <property type="evidence" value="ECO:0007669"/>
    <property type="project" value="UniProtKB-UniRule"/>
</dbReference>
<dbReference type="PANTHER" id="PTHR11081">
    <property type="entry name" value="FLAP ENDONUCLEASE FAMILY MEMBER"/>
    <property type="match status" value="1"/>
</dbReference>
<evidence type="ECO:0000259" key="17">
    <source>
        <dbReference type="SMART" id="SM00484"/>
    </source>
</evidence>
<keyword evidence="13 15" id="KW-0234">DNA repair</keyword>
<reference evidence="19 20" key="2">
    <citation type="journal article" date="2010" name="Nucleic Acids Res.">
        <title>BeetleBase in 2010: revisions to provide comprehensive genomic information for Tribolium castaneum.</title>
        <authorList>
            <person name="Kim H.S."/>
            <person name="Murphy T."/>
            <person name="Xia J."/>
            <person name="Caragea D."/>
            <person name="Park Y."/>
            <person name="Beeman R.W."/>
            <person name="Lorenzen M.D."/>
            <person name="Butcher S."/>
            <person name="Manak J.R."/>
            <person name="Brown S.J."/>
        </authorList>
    </citation>
    <scope>NUCLEOTIDE SEQUENCE [LARGE SCALE GENOMIC DNA]</scope>
    <source>
        <strain evidence="19 20">Georgia GA2</strain>
    </source>
</reference>
<keyword evidence="5 15" id="KW-0479">Metal-binding</keyword>
<evidence type="ECO:0000256" key="12">
    <source>
        <dbReference type="ARBA" id="ARBA00023125"/>
    </source>
</evidence>
<dbReference type="KEGG" id="tca:655818"/>
<dbReference type="InParanoid" id="D7EK58"/>
<accession>D7EK58</accession>
<evidence type="ECO:0000256" key="3">
    <source>
        <dbReference type="ARBA" id="ARBA00020324"/>
    </source>
</evidence>
<dbReference type="EC" id="3.1.-.-" evidence="15"/>
<evidence type="ECO:0000256" key="16">
    <source>
        <dbReference type="SAM" id="MobiDB-lite"/>
    </source>
</evidence>
<dbReference type="GO" id="GO:0005634">
    <property type="term" value="C:nucleus"/>
    <property type="evidence" value="ECO:0000318"/>
    <property type="project" value="GO_Central"/>
</dbReference>
<evidence type="ECO:0000256" key="13">
    <source>
        <dbReference type="ARBA" id="ARBA00023204"/>
    </source>
</evidence>
<feature type="region of interest" description="Disordered" evidence="16">
    <location>
        <begin position="465"/>
        <end position="501"/>
    </location>
</feature>
<dbReference type="InterPro" id="IPR008918">
    <property type="entry name" value="HhH2"/>
</dbReference>
<dbReference type="GO" id="GO:0006310">
    <property type="term" value="P:DNA recombination"/>
    <property type="evidence" value="ECO:0000318"/>
    <property type="project" value="GO_Central"/>
</dbReference>
<evidence type="ECO:0000256" key="14">
    <source>
        <dbReference type="ARBA" id="ARBA00023242"/>
    </source>
</evidence>
<dbReference type="Pfam" id="PF00867">
    <property type="entry name" value="XPG_I"/>
    <property type="match status" value="1"/>
</dbReference>
<dbReference type="FunFam" id="3.40.50.1010:FF:000002">
    <property type="entry name" value="Exonuclease 1, putative"/>
    <property type="match status" value="1"/>
</dbReference>
<feature type="compositionally biased region" description="Basic and acidic residues" evidence="16">
    <location>
        <begin position="417"/>
        <end position="428"/>
    </location>
</feature>
<keyword evidence="4 15" id="KW-0540">Nuclease</keyword>
<evidence type="ECO:0000256" key="1">
    <source>
        <dbReference type="ARBA" id="ARBA00004123"/>
    </source>
</evidence>
<organism evidence="19 20">
    <name type="scientific">Tribolium castaneum</name>
    <name type="common">Red flour beetle</name>
    <dbReference type="NCBI Taxonomy" id="7070"/>
    <lineage>
        <taxon>Eukaryota</taxon>
        <taxon>Metazoa</taxon>
        <taxon>Ecdysozoa</taxon>
        <taxon>Arthropoda</taxon>
        <taxon>Hexapoda</taxon>
        <taxon>Insecta</taxon>
        <taxon>Pterygota</taxon>
        <taxon>Neoptera</taxon>
        <taxon>Endopterygota</taxon>
        <taxon>Coleoptera</taxon>
        <taxon>Polyphaga</taxon>
        <taxon>Cucujiformia</taxon>
        <taxon>Tenebrionidae</taxon>
        <taxon>Tenebrionidae incertae sedis</taxon>
        <taxon>Tribolium</taxon>
    </lineage>
</organism>
<dbReference type="Pfam" id="PF00752">
    <property type="entry name" value="XPG_N"/>
    <property type="match status" value="1"/>
</dbReference>
<dbReference type="InterPro" id="IPR029060">
    <property type="entry name" value="PIN-like_dom_sf"/>
</dbReference>
<dbReference type="CDD" id="cd09908">
    <property type="entry name" value="H3TH_EXO1"/>
    <property type="match status" value="1"/>
</dbReference>
<feature type="region of interest" description="Disordered" evidence="16">
    <location>
        <begin position="411"/>
        <end position="440"/>
    </location>
</feature>
<dbReference type="HOGENOM" id="CLU_017284_1_0_1"/>
<evidence type="ECO:0000256" key="7">
    <source>
        <dbReference type="ARBA" id="ARBA00022769"/>
    </source>
</evidence>
<dbReference type="InterPro" id="IPR006084">
    <property type="entry name" value="XPG/Rad2"/>
</dbReference>
<dbReference type="SUPFAM" id="SSF47807">
    <property type="entry name" value="5' to 3' exonuclease, C-terminal subdomain"/>
    <property type="match status" value="1"/>
</dbReference>
<dbReference type="Gene3D" id="1.10.150.20">
    <property type="entry name" value="5' to 3' exonuclease, C-terminal subdomain"/>
    <property type="match status" value="1"/>
</dbReference>
<sequence length="563" mass="63454">MGVTQLLPFLAKSTRPCHISEFRGRTVAIDSYCWLHRGARGCAMQLAKNEDVDSYVHYCMKYIKTLLSHDIRPIMVFDGRHLPAKMKTEEKRRESKKLARKQGMECLRLGHTSDAYKFFAQSIDVTPEMALKLIRECRKLHIDCIVAPYEADAQLAYLNIKGFADCVITEDSDLLLFGCLKVMYKMDSHGQGQLVEADKIHISMKMKQACFTMEKFRYMCILSGCDYLDSLPGIGLRKALKFISMTAETNPNIFLDKLARYLKMPSLIVTDEYKQNFLVANATFLHQIVFDPIQRKLVPLTPVTTDVDYCQNAGEFFDPNTAFQLALGNLNPLTLQPIDNWTPTKGIVSDFSIWSQRFRFRSPPRRAAPAASASISTPLFKFETFDRAAIEASLAQHDQEVEKELAFYNMPPPASEQKMDVDSIESRESSSSGSPVLNKNPFMKKKLSKFQSTSASMPRVVSRFFSSSDGSENVDSSPSSVQTPESTSPVILTPDSGSPSEGISTLVECECILEVEDSVLLSVENLPNTERKRRSEDEHGGKPGKKAKRQPTIQEMFKKMQTR</sequence>
<dbReference type="GO" id="GO:0017108">
    <property type="term" value="F:5'-flap endonuclease activity"/>
    <property type="evidence" value="ECO:0000318"/>
    <property type="project" value="GO_Central"/>
</dbReference>
<feature type="region of interest" description="Disordered" evidence="16">
    <location>
        <begin position="522"/>
        <end position="563"/>
    </location>
</feature>
<dbReference type="SMART" id="SM00485">
    <property type="entry name" value="XPGN"/>
    <property type="match status" value="1"/>
</dbReference>
<dbReference type="PANTHER" id="PTHR11081:SF8">
    <property type="entry name" value="EXONUCLEASE 1"/>
    <property type="match status" value="1"/>
</dbReference>
<keyword evidence="8 15" id="KW-0378">Hydrolase</keyword>
<dbReference type="OMA" id="VECECIL"/>
<reference evidence="19 20" key="1">
    <citation type="journal article" date="2008" name="Nature">
        <title>The genome of the model beetle and pest Tribolium castaneum.</title>
        <authorList>
            <consortium name="Tribolium Genome Sequencing Consortium"/>
            <person name="Richards S."/>
            <person name="Gibbs R.A."/>
            <person name="Weinstock G.M."/>
            <person name="Brown S.J."/>
            <person name="Denell R."/>
            <person name="Beeman R.W."/>
            <person name="Gibbs R."/>
            <person name="Beeman R.W."/>
            <person name="Brown S.J."/>
            <person name="Bucher G."/>
            <person name="Friedrich M."/>
            <person name="Grimmelikhuijzen C.J."/>
            <person name="Klingler M."/>
            <person name="Lorenzen M."/>
            <person name="Richards S."/>
            <person name="Roth S."/>
            <person name="Schroder R."/>
            <person name="Tautz D."/>
            <person name="Zdobnov E.M."/>
            <person name="Muzny D."/>
            <person name="Gibbs R.A."/>
            <person name="Weinstock G.M."/>
            <person name="Attaway T."/>
            <person name="Bell S."/>
            <person name="Buhay C.J."/>
            <person name="Chandrabose M.N."/>
            <person name="Chavez D."/>
            <person name="Clerk-Blankenburg K.P."/>
            <person name="Cree A."/>
            <person name="Dao M."/>
            <person name="Davis C."/>
            <person name="Chacko J."/>
            <person name="Dinh H."/>
            <person name="Dugan-Rocha S."/>
            <person name="Fowler G."/>
            <person name="Garner T.T."/>
            <person name="Garnes J."/>
            <person name="Gnirke A."/>
            <person name="Hawes A."/>
            <person name="Hernandez J."/>
            <person name="Hines S."/>
            <person name="Holder M."/>
            <person name="Hume J."/>
            <person name="Jhangiani S.N."/>
            <person name="Joshi V."/>
            <person name="Khan Z.M."/>
            <person name="Jackson L."/>
            <person name="Kovar C."/>
            <person name="Kowis A."/>
            <person name="Lee S."/>
            <person name="Lewis L.R."/>
            <person name="Margolis J."/>
            <person name="Morgan M."/>
            <person name="Nazareth L.V."/>
            <person name="Nguyen N."/>
            <person name="Okwuonu G."/>
            <person name="Parker D."/>
            <person name="Richards S."/>
            <person name="Ruiz S.J."/>
            <person name="Santibanez J."/>
            <person name="Savard J."/>
            <person name="Scherer S.E."/>
            <person name="Schneider B."/>
            <person name="Sodergren E."/>
            <person name="Tautz D."/>
            <person name="Vattahil S."/>
            <person name="Villasana D."/>
            <person name="White C.S."/>
            <person name="Wright R."/>
            <person name="Park Y."/>
            <person name="Beeman R.W."/>
            <person name="Lord J."/>
            <person name="Oppert B."/>
            <person name="Lorenzen M."/>
            <person name="Brown S."/>
            <person name="Wang L."/>
            <person name="Savard J."/>
            <person name="Tautz D."/>
            <person name="Richards S."/>
            <person name="Weinstock G."/>
            <person name="Gibbs R.A."/>
            <person name="Liu Y."/>
            <person name="Worley K."/>
            <person name="Weinstock G."/>
            <person name="Elsik C.G."/>
            <person name="Reese J.T."/>
            <person name="Elhaik E."/>
            <person name="Landan G."/>
            <person name="Graur D."/>
            <person name="Arensburger P."/>
            <person name="Atkinson P."/>
            <person name="Beeman R.W."/>
            <person name="Beidler J."/>
            <person name="Brown S.J."/>
            <person name="Demuth J.P."/>
            <person name="Drury D.W."/>
            <person name="Du Y.Z."/>
            <person name="Fujiwara H."/>
            <person name="Lorenzen M."/>
            <person name="Maselli V."/>
            <person name="Osanai M."/>
            <person name="Park Y."/>
            <person name="Robertson H.M."/>
            <person name="Tu Z."/>
            <person name="Wang J.J."/>
            <person name="Wang S."/>
            <person name="Richards S."/>
            <person name="Song H."/>
            <person name="Zhang L."/>
            <person name="Sodergren E."/>
            <person name="Werner D."/>
            <person name="Stanke M."/>
            <person name="Morgenstern B."/>
            <person name="Solovyev V."/>
            <person name="Kosarev P."/>
            <person name="Brown G."/>
            <person name="Chen H.C."/>
            <person name="Ermolaeva O."/>
            <person name="Hlavina W."/>
            <person name="Kapustin Y."/>
            <person name="Kiryutin B."/>
            <person name="Kitts P."/>
            <person name="Maglott D."/>
            <person name="Pruitt K."/>
            <person name="Sapojnikov V."/>
            <person name="Souvorov A."/>
            <person name="Mackey A.J."/>
            <person name="Waterhouse R.M."/>
            <person name="Wyder S."/>
            <person name="Zdobnov E.M."/>
            <person name="Zdobnov E.M."/>
            <person name="Wyder S."/>
            <person name="Kriventseva E.V."/>
            <person name="Kadowaki T."/>
            <person name="Bork P."/>
            <person name="Aranda M."/>
            <person name="Bao R."/>
            <person name="Beermann A."/>
            <person name="Berns N."/>
            <person name="Bolognesi R."/>
            <person name="Bonneton F."/>
            <person name="Bopp D."/>
            <person name="Brown S.J."/>
            <person name="Bucher G."/>
            <person name="Butts T."/>
            <person name="Chaumot A."/>
            <person name="Denell R.E."/>
            <person name="Ferrier D.E."/>
            <person name="Friedrich M."/>
            <person name="Gordon C.M."/>
            <person name="Jindra M."/>
            <person name="Klingler M."/>
            <person name="Lan Q."/>
            <person name="Lattorff H.M."/>
            <person name="Laudet V."/>
            <person name="von Levetsow C."/>
            <person name="Liu Z."/>
            <person name="Lutz R."/>
            <person name="Lynch J.A."/>
            <person name="da Fonseca R.N."/>
            <person name="Posnien N."/>
            <person name="Reuter R."/>
            <person name="Roth S."/>
            <person name="Savard J."/>
            <person name="Schinko J.B."/>
            <person name="Schmitt C."/>
            <person name="Schoppmeier M."/>
            <person name="Schroder R."/>
            <person name="Shippy T.D."/>
            <person name="Simonnet F."/>
            <person name="Marques-Souza H."/>
            <person name="Tautz D."/>
            <person name="Tomoyasu Y."/>
            <person name="Trauner J."/>
            <person name="Van der Zee M."/>
            <person name="Vervoort M."/>
            <person name="Wittkopp N."/>
            <person name="Wimmer E.A."/>
            <person name="Yang X."/>
            <person name="Jones A.K."/>
            <person name="Sattelle D.B."/>
            <person name="Ebert P.R."/>
            <person name="Nelson D."/>
            <person name="Scott J.G."/>
            <person name="Beeman R.W."/>
            <person name="Muthukrishnan S."/>
            <person name="Kramer K.J."/>
            <person name="Arakane Y."/>
            <person name="Beeman R.W."/>
            <person name="Zhu Q."/>
            <person name="Hogenkamp D."/>
            <person name="Dixit R."/>
            <person name="Oppert B."/>
            <person name="Jiang H."/>
            <person name="Zou Z."/>
            <person name="Marshall J."/>
            <person name="Elpidina E."/>
            <person name="Vinokurov K."/>
            <person name="Oppert C."/>
            <person name="Zou Z."/>
            <person name="Evans J."/>
            <person name="Lu Z."/>
            <person name="Zhao P."/>
            <person name="Sumathipala N."/>
            <person name="Altincicek B."/>
            <person name="Vilcinskas A."/>
            <person name="Williams M."/>
            <person name="Hultmark D."/>
            <person name="Hetru C."/>
            <person name="Jiang H."/>
            <person name="Grimmelikhuijzen C.J."/>
            <person name="Hauser F."/>
            <person name="Cazzamali G."/>
            <person name="Williamson M."/>
            <person name="Park Y."/>
            <person name="Li B."/>
            <person name="Tanaka Y."/>
            <person name="Predel R."/>
            <person name="Neupert S."/>
            <person name="Schachtner J."/>
            <person name="Verleyen P."/>
            <person name="Raible F."/>
            <person name="Bork P."/>
            <person name="Friedrich M."/>
            <person name="Walden K.K."/>
            <person name="Robertson H.M."/>
            <person name="Angeli S."/>
            <person name="Foret S."/>
            <person name="Bucher G."/>
            <person name="Schuetz S."/>
            <person name="Maleszka R."/>
            <person name="Wimmer E.A."/>
            <person name="Beeman R.W."/>
            <person name="Lorenzen M."/>
            <person name="Tomoyasu Y."/>
            <person name="Miller S.C."/>
            <person name="Grossmann D."/>
            <person name="Bucher G."/>
        </authorList>
    </citation>
    <scope>NUCLEOTIDE SEQUENCE [LARGE SCALE GENOMIC DNA]</scope>
    <source>
        <strain evidence="19 20">Georgia GA2</strain>
    </source>
</reference>
<evidence type="ECO:0000256" key="8">
    <source>
        <dbReference type="ARBA" id="ARBA00022801"/>
    </source>
</evidence>
<feature type="domain" description="XPG N-terminal" evidence="18">
    <location>
        <begin position="1"/>
        <end position="99"/>
    </location>
</feature>
<comment type="cofactor">
    <cofactor evidence="15">
        <name>Mg(2+)</name>
        <dbReference type="ChEBI" id="CHEBI:18420"/>
    </cofactor>
    <text evidence="15">Binds 2 magnesium ions per subunit. They probably participate in the reaction catalyzed by the enzyme. May bind an additional third magnesium ion after substrate binding.</text>
</comment>
<keyword evidence="9 15" id="KW-0269">Exonuclease</keyword>
<dbReference type="STRING" id="7070.D7EK58"/>
<dbReference type="OrthoDB" id="26491at2759"/>
<evidence type="ECO:0000256" key="6">
    <source>
        <dbReference type="ARBA" id="ARBA00022763"/>
    </source>
</evidence>